<organism evidence="5 6">
    <name type="scientific">Acropora cervicornis</name>
    <name type="common">Staghorn coral</name>
    <dbReference type="NCBI Taxonomy" id="6130"/>
    <lineage>
        <taxon>Eukaryota</taxon>
        <taxon>Metazoa</taxon>
        <taxon>Cnidaria</taxon>
        <taxon>Anthozoa</taxon>
        <taxon>Hexacorallia</taxon>
        <taxon>Scleractinia</taxon>
        <taxon>Astrocoeniina</taxon>
        <taxon>Acroporidae</taxon>
        <taxon>Acropora</taxon>
    </lineage>
</organism>
<keyword evidence="6" id="KW-1185">Reference proteome</keyword>
<comment type="caution">
    <text evidence="5">The sequence shown here is derived from an EMBL/GenBank/DDBJ whole genome shotgun (WGS) entry which is preliminary data.</text>
</comment>
<evidence type="ECO:0000256" key="1">
    <source>
        <dbReference type="ARBA" id="ARBA00022656"/>
    </source>
</evidence>
<comment type="caution">
    <text evidence="2">Lacks conserved residue(s) required for the propagation of feature annotation.</text>
</comment>
<evidence type="ECO:0000313" key="6">
    <source>
        <dbReference type="Proteomes" id="UP001249851"/>
    </source>
</evidence>
<reference evidence="5" key="2">
    <citation type="journal article" date="2023" name="Science">
        <title>Genomic signatures of disease resistance in endangered staghorn corals.</title>
        <authorList>
            <person name="Vollmer S.V."/>
            <person name="Selwyn J.D."/>
            <person name="Despard B.A."/>
            <person name="Roesel C.L."/>
        </authorList>
    </citation>
    <scope>NUCLEOTIDE SEQUENCE</scope>
    <source>
        <strain evidence="5">K2</strain>
    </source>
</reference>
<feature type="domain" description="ShKT" evidence="4">
    <location>
        <begin position="333"/>
        <end position="367"/>
    </location>
</feature>
<sequence>MDKGGAHFMLGPKPRLGQPLNTWECEKVTGVPTKVRREYGLSSFYRKYLHAYGIPIISSGRAQDAALRRACYVVVFVFADRQDIRDWFYRRRGRAGVIARDEGVTSIPEHSWLGSWWNQRARGGEENILCYKRGDRYPREDIFLHEFVHGLHNLGIASNGAIPSFDAKLSQRYNYLKRSGRLWRNTYAMSTDREYLAEGAQSYFDCNDEQNPPNGIHNHINTRTELESYDRVLYGFLKEIFPCQNKFLKRCDARADGRGVLMNFQTKRPVETRPNTTPIPNTPPHPNTPPTPNTPTHPNTSPHPHTPPHPNTPPPPTTPKPQTPRPPGSSLICKDSNRNCSSWKKRGECRRNPGYMLVNCKRSCGRC</sequence>
<evidence type="ECO:0000313" key="5">
    <source>
        <dbReference type="EMBL" id="KAK2559689.1"/>
    </source>
</evidence>
<dbReference type="Proteomes" id="UP001249851">
    <property type="component" value="Unassembled WGS sequence"/>
</dbReference>
<feature type="compositionally biased region" description="Pro residues" evidence="3">
    <location>
        <begin position="304"/>
        <end position="327"/>
    </location>
</feature>
<dbReference type="InterPro" id="IPR003582">
    <property type="entry name" value="ShKT_dom"/>
</dbReference>
<dbReference type="Gene3D" id="1.10.10.1940">
    <property type="match status" value="1"/>
</dbReference>
<feature type="disulfide bond" evidence="2">
    <location>
        <begin position="333"/>
        <end position="367"/>
    </location>
</feature>
<feature type="region of interest" description="Disordered" evidence="3">
    <location>
        <begin position="262"/>
        <end position="338"/>
    </location>
</feature>
<proteinExistence type="predicted"/>
<dbReference type="SMART" id="SM00254">
    <property type="entry name" value="ShKT"/>
    <property type="match status" value="1"/>
</dbReference>
<dbReference type="Pfam" id="PF01549">
    <property type="entry name" value="ShK"/>
    <property type="match status" value="1"/>
</dbReference>
<reference evidence="5" key="1">
    <citation type="journal article" date="2023" name="G3 (Bethesda)">
        <title>Whole genome assembly and annotation of the endangered Caribbean coral Acropora cervicornis.</title>
        <authorList>
            <person name="Selwyn J.D."/>
            <person name="Vollmer S.V."/>
        </authorList>
    </citation>
    <scope>NUCLEOTIDE SEQUENCE</scope>
    <source>
        <strain evidence="5">K2</strain>
    </source>
</reference>
<keyword evidence="1" id="KW-0800">Toxin</keyword>
<evidence type="ECO:0000256" key="2">
    <source>
        <dbReference type="PROSITE-ProRule" id="PRU01005"/>
    </source>
</evidence>
<keyword evidence="2" id="KW-1015">Disulfide bond</keyword>
<name>A0AAD9QEH0_ACRCE</name>
<gene>
    <name evidence="5" type="ORF">P5673_017777</name>
</gene>
<dbReference type="GO" id="GO:0090729">
    <property type="term" value="F:toxin activity"/>
    <property type="evidence" value="ECO:0007669"/>
    <property type="project" value="UniProtKB-KW"/>
</dbReference>
<evidence type="ECO:0000256" key="3">
    <source>
        <dbReference type="SAM" id="MobiDB-lite"/>
    </source>
</evidence>
<dbReference type="SUPFAM" id="SSF55486">
    <property type="entry name" value="Metalloproteases ('zincins'), catalytic domain"/>
    <property type="match status" value="1"/>
</dbReference>
<evidence type="ECO:0000259" key="4">
    <source>
        <dbReference type="PROSITE" id="PS51670"/>
    </source>
</evidence>
<dbReference type="EMBL" id="JARQWQ010000039">
    <property type="protein sequence ID" value="KAK2559689.1"/>
    <property type="molecule type" value="Genomic_DNA"/>
</dbReference>
<feature type="compositionally biased region" description="Pro residues" evidence="3">
    <location>
        <begin position="280"/>
        <end position="295"/>
    </location>
</feature>
<dbReference type="AlphaFoldDB" id="A0AAD9QEH0"/>
<accession>A0AAD9QEH0</accession>
<dbReference type="PROSITE" id="PS51670">
    <property type="entry name" value="SHKT"/>
    <property type="match status" value="1"/>
</dbReference>
<protein>
    <recommendedName>
        <fullName evidence="4">ShKT domain-containing protein</fullName>
    </recommendedName>
</protein>